<dbReference type="Proteomes" id="UP001081071">
    <property type="component" value="Unassembled WGS sequence"/>
</dbReference>
<dbReference type="PANTHER" id="PTHR47506">
    <property type="entry name" value="TRANSCRIPTIONAL REGULATORY PROTEIN"/>
    <property type="match status" value="1"/>
</dbReference>
<evidence type="ECO:0000259" key="6">
    <source>
        <dbReference type="PROSITE" id="PS50977"/>
    </source>
</evidence>
<evidence type="ECO:0000313" key="8">
    <source>
        <dbReference type="Proteomes" id="UP001081071"/>
    </source>
</evidence>
<dbReference type="InterPro" id="IPR001647">
    <property type="entry name" value="HTH_TetR"/>
</dbReference>
<keyword evidence="3 5" id="KW-0238">DNA-binding</keyword>
<evidence type="ECO:0000256" key="5">
    <source>
        <dbReference type="PROSITE-ProRule" id="PRU00335"/>
    </source>
</evidence>
<comment type="caution">
    <text evidence="7">The sequence shown here is derived from an EMBL/GenBank/DDBJ whole genome shotgun (WGS) entry which is preliminary data.</text>
</comment>
<feature type="domain" description="HTH tetR-type" evidence="6">
    <location>
        <begin position="8"/>
        <end position="68"/>
    </location>
</feature>
<keyword evidence="2" id="KW-0805">Transcription regulation</keyword>
<dbReference type="InterPro" id="IPR036271">
    <property type="entry name" value="Tet_transcr_reg_TetR-rel_C_sf"/>
</dbReference>
<reference evidence="7" key="1">
    <citation type="submission" date="2022-12" db="EMBL/GenBank/DDBJ databases">
        <authorList>
            <person name="Krivoruchko A.V."/>
            <person name="Elkin A."/>
        </authorList>
    </citation>
    <scope>NUCLEOTIDE SEQUENCE</scope>
    <source>
        <strain evidence="7">IEGM 1391</strain>
    </source>
</reference>
<dbReference type="InterPro" id="IPR039538">
    <property type="entry name" value="BetI_C"/>
</dbReference>
<dbReference type="RefSeq" id="WP_269604229.1">
    <property type="nucleotide sequence ID" value="NZ_JAPWIJ010000004.1"/>
</dbReference>
<organism evidence="7 8">
    <name type="scientific">Rhodococcus ruber</name>
    <dbReference type="NCBI Taxonomy" id="1830"/>
    <lineage>
        <taxon>Bacteria</taxon>
        <taxon>Bacillati</taxon>
        <taxon>Actinomycetota</taxon>
        <taxon>Actinomycetes</taxon>
        <taxon>Mycobacteriales</taxon>
        <taxon>Nocardiaceae</taxon>
        <taxon>Rhodococcus</taxon>
    </lineage>
</organism>
<dbReference type="PROSITE" id="PS50977">
    <property type="entry name" value="HTH_TETR_2"/>
    <property type="match status" value="1"/>
</dbReference>
<evidence type="ECO:0000256" key="2">
    <source>
        <dbReference type="ARBA" id="ARBA00023015"/>
    </source>
</evidence>
<dbReference type="SUPFAM" id="SSF46689">
    <property type="entry name" value="Homeodomain-like"/>
    <property type="match status" value="1"/>
</dbReference>
<evidence type="ECO:0000256" key="3">
    <source>
        <dbReference type="ARBA" id="ARBA00023125"/>
    </source>
</evidence>
<evidence type="ECO:0000256" key="1">
    <source>
        <dbReference type="ARBA" id="ARBA00022491"/>
    </source>
</evidence>
<dbReference type="PRINTS" id="PR00455">
    <property type="entry name" value="HTHTETR"/>
</dbReference>
<dbReference type="Pfam" id="PF00440">
    <property type="entry name" value="TetR_N"/>
    <property type="match status" value="1"/>
</dbReference>
<dbReference type="SUPFAM" id="SSF48498">
    <property type="entry name" value="Tetracyclin repressor-like, C-terminal domain"/>
    <property type="match status" value="1"/>
</dbReference>
<gene>
    <name evidence="7" type="ORF">O4220_11520</name>
</gene>
<proteinExistence type="predicted"/>
<dbReference type="InterPro" id="IPR009057">
    <property type="entry name" value="Homeodomain-like_sf"/>
</dbReference>
<keyword evidence="4" id="KW-0804">Transcription</keyword>
<feature type="DNA-binding region" description="H-T-H motif" evidence="5">
    <location>
        <begin position="31"/>
        <end position="50"/>
    </location>
</feature>
<dbReference type="EMBL" id="JAPWIJ010000004">
    <property type="protein sequence ID" value="MCZ4519144.1"/>
    <property type="molecule type" value="Genomic_DNA"/>
</dbReference>
<dbReference type="PANTHER" id="PTHR47506:SF6">
    <property type="entry name" value="HTH-TYPE TRANSCRIPTIONAL REPRESSOR NEMR"/>
    <property type="match status" value="1"/>
</dbReference>
<accession>A0ABT4MDT5</accession>
<keyword evidence="8" id="KW-1185">Reference proteome</keyword>
<dbReference type="Pfam" id="PF13977">
    <property type="entry name" value="TetR_C_6"/>
    <property type="match status" value="1"/>
</dbReference>
<name>A0ABT4MDT5_9NOCA</name>
<protein>
    <submittedName>
        <fullName evidence="7">TetR/AcrR family transcriptional regulator</fullName>
    </submittedName>
</protein>
<dbReference type="Gene3D" id="1.10.357.10">
    <property type="entry name" value="Tetracycline Repressor, domain 2"/>
    <property type="match status" value="1"/>
</dbReference>
<sequence length="199" mass="21906">MPKVVDRDERRHTIVAAAWRLIAARGIDGVNMRDLAAEAGYTNGALSRYFSGKDEILRAAFELVLEETNARIERSVGTHRGLKALRKVCVEIMPLTEETRLEARIAISLWQRALTDRDMEQSNNDIVGQWTSRIAAHLSEAVEDGVLQDIDVEVHASLIMTTIIGLQVTAVLGHSGTSRKAQLSLIDAILDGCRVIPPA</sequence>
<evidence type="ECO:0000256" key="4">
    <source>
        <dbReference type="ARBA" id="ARBA00023163"/>
    </source>
</evidence>
<evidence type="ECO:0000313" key="7">
    <source>
        <dbReference type="EMBL" id="MCZ4519144.1"/>
    </source>
</evidence>
<keyword evidence="1" id="KW-0678">Repressor</keyword>